<dbReference type="Proteomes" id="UP001221328">
    <property type="component" value="Unassembled WGS sequence"/>
</dbReference>
<dbReference type="RefSeq" id="WP_272173940.1">
    <property type="nucleotide sequence ID" value="NZ_JAQOSK010000001.1"/>
</dbReference>
<sequence>MSEQLYKIRVFSNEPEFKPSGGAVYEVVDATKAYADAHVERAQAEHPNWSFYVEAQ</sequence>
<gene>
    <name evidence="1" type="ORF">PO587_02675</name>
</gene>
<comment type="caution">
    <text evidence="1">The sequence shown here is derived from an EMBL/GenBank/DDBJ whole genome shotgun (WGS) entry which is preliminary data.</text>
</comment>
<proteinExistence type="predicted"/>
<accession>A0ABT5FLG8</accession>
<name>A0ABT5FLG8_9ACTN</name>
<dbReference type="EMBL" id="JAQOSK010000001">
    <property type="protein sequence ID" value="MDC2953355.1"/>
    <property type="molecule type" value="Genomic_DNA"/>
</dbReference>
<keyword evidence="2" id="KW-1185">Reference proteome</keyword>
<evidence type="ECO:0000313" key="1">
    <source>
        <dbReference type="EMBL" id="MDC2953355.1"/>
    </source>
</evidence>
<protein>
    <submittedName>
        <fullName evidence="1">Uncharacterized protein</fullName>
    </submittedName>
</protein>
<organism evidence="1 2">
    <name type="scientific">Streptomyces gilvifuscus</name>
    <dbReference type="NCBI Taxonomy" id="1550617"/>
    <lineage>
        <taxon>Bacteria</taxon>
        <taxon>Bacillati</taxon>
        <taxon>Actinomycetota</taxon>
        <taxon>Actinomycetes</taxon>
        <taxon>Kitasatosporales</taxon>
        <taxon>Streptomycetaceae</taxon>
        <taxon>Streptomyces</taxon>
    </lineage>
</organism>
<evidence type="ECO:0000313" key="2">
    <source>
        <dbReference type="Proteomes" id="UP001221328"/>
    </source>
</evidence>
<reference evidence="1 2" key="1">
    <citation type="journal article" date="2015" name="Int. J. Syst. Evol. Microbiol.">
        <title>Streptomyces gilvifuscus sp. nov., an actinomycete that produces antibacterial compounds isolated from soil.</title>
        <authorList>
            <person name="Nguyen T.M."/>
            <person name="Kim J."/>
        </authorList>
    </citation>
    <scope>NUCLEOTIDE SEQUENCE [LARGE SCALE GENOMIC DNA]</scope>
    <source>
        <strain evidence="1 2">T113</strain>
    </source>
</reference>